<evidence type="ECO:0000313" key="1">
    <source>
        <dbReference type="EMBL" id="CUV24059.1"/>
    </source>
</evidence>
<sequence>MKLGERGFNVRGGQLGNVAIGNLLVPLRSGTGIHEGAQAGFVQQVIPAFGVDCVQDRFFRLGAIRVVAGHRGCSALRIAVVEHQPGKAEVSSPRELFSFGEQIERRPYAFDHGGALVGKIGDADAFDKVGGCVHMPPAGW</sequence>
<accession>A0A0S4UPF1</accession>
<dbReference type="AlphaFoldDB" id="A0A0S4UPF1"/>
<dbReference type="EMBL" id="LN899823">
    <property type="protein sequence ID" value="CUV24059.1"/>
    <property type="molecule type" value="Genomic_DNA"/>
</dbReference>
<name>A0A0S4UPF1_RALSL</name>
<protein>
    <submittedName>
        <fullName evidence="1">Uncharacterized protein</fullName>
    </submittedName>
</protein>
<organism evidence="1">
    <name type="scientific">Ralstonia solanacearum</name>
    <name type="common">Pseudomonas solanacearum</name>
    <dbReference type="NCBI Taxonomy" id="305"/>
    <lineage>
        <taxon>Bacteria</taxon>
        <taxon>Pseudomonadati</taxon>
        <taxon>Pseudomonadota</taxon>
        <taxon>Betaproteobacteria</taxon>
        <taxon>Burkholderiales</taxon>
        <taxon>Burkholderiaceae</taxon>
        <taxon>Ralstonia</taxon>
        <taxon>Ralstonia solanacearum species complex</taxon>
    </lineage>
</organism>
<gene>
    <name evidence="1" type="ORF">RUN1744_v1_570009</name>
</gene>
<reference evidence="1" key="1">
    <citation type="submission" date="2015-10" db="EMBL/GenBank/DDBJ databases">
        <authorList>
            <person name="Gilbert D.G."/>
        </authorList>
    </citation>
    <scope>NUCLEOTIDE SEQUENCE</scope>
    <source>
        <strain evidence="1">Phyl III-seqv23</strain>
    </source>
</reference>
<proteinExistence type="predicted"/>